<evidence type="ECO:0000256" key="17">
    <source>
        <dbReference type="SAM" id="SignalP"/>
    </source>
</evidence>
<feature type="binding site" evidence="14">
    <location>
        <position position="395"/>
    </location>
    <ligand>
        <name>ATP</name>
        <dbReference type="ChEBI" id="CHEBI:30616"/>
    </ligand>
</feature>
<evidence type="ECO:0000256" key="14">
    <source>
        <dbReference type="PROSITE-ProRule" id="PRU10141"/>
    </source>
</evidence>
<dbReference type="PROSITE" id="PS00108">
    <property type="entry name" value="PROTEIN_KINASE_ST"/>
    <property type="match status" value="1"/>
</dbReference>
<keyword evidence="3" id="KW-0808">Transferase</keyword>
<dbReference type="InterPro" id="IPR008271">
    <property type="entry name" value="Ser/Thr_kinase_AS"/>
</dbReference>
<name>A0A9R0JZA7_SPIOL</name>
<evidence type="ECO:0000256" key="6">
    <source>
        <dbReference type="ARBA" id="ARBA00022737"/>
    </source>
</evidence>
<evidence type="ECO:0000259" key="19">
    <source>
        <dbReference type="PROSITE" id="PS51473"/>
    </source>
</evidence>
<evidence type="ECO:0000256" key="12">
    <source>
        <dbReference type="ARBA" id="ARBA00023170"/>
    </source>
</evidence>
<evidence type="ECO:0000256" key="10">
    <source>
        <dbReference type="ARBA" id="ARBA00022989"/>
    </source>
</evidence>
<dbReference type="RefSeq" id="XP_021852656.2">
    <property type="nucleotide sequence ID" value="XM_021996964.2"/>
</dbReference>
<evidence type="ECO:0000256" key="9">
    <source>
        <dbReference type="ARBA" id="ARBA00022840"/>
    </source>
</evidence>
<keyword evidence="6" id="KW-0677">Repeat</keyword>
<dbReference type="GO" id="GO:0004674">
    <property type="term" value="F:protein serine/threonine kinase activity"/>
    <property type="evidence" value="ECO:0007669"/>
    <property type="project" value="UniProtKB-KW"/>
</dbReference>
<dbReference type="InterPro" id="IPR001245">
    <property type="entry name" value="Ser-Thr/Tyr_kinase_cat_dom"/>
</dbReference>
<dbReference type="KEGG" id="soe:110792152"/>
<keyword evidence="10 16" id="KW-1133">Transmembrane helix</keyword>
<evidence type="ECO:0000256" key="8">
    <source>
        <dbReference type="ARBA" id="ARBA00022777"/>
    </source>
</evidence>
<protein>
    <submittedName>
        <fullName evidence="21">Cysteine-rich receptor-like protein kinase 10</fullName>
    </submittedName>
</protein>
<dbReference type="Gene3D" id="3.30.200.20">
    <property type="entry name" value="Phosphorylase Kinase, domain 1"/>
    <property type="match status" value="1"/>
</dbReference>
<accession>A0A9R0JZA7</accession>
<feature type="compositionally biased region" description="Low complexity" evidence="15">
    <location>
        <begin position="647"/>
        <end position="660"/>
    </location>
</feature>
<dbReference type="Pfam" id="PF01657">
    <property type="entry name" value="Stress-antifung"/>
    <property type="match status" value="2"/>
</dbReference>
<feature type="chain" id="PRO_5045074175" evidence="17">
    <location>
        <begin position="28"/>
        <end position="683"/>
    </location>
</feature>
<keyword evidence="2" id="KW-0723">Serine/threonine-protein kinase</keyword>
<keyword evidence="4 16" id="KW-0812">Transmembrane</keyword>
<feature type="signal peptide" evidence="17">
    <location>
        <begin position="1"/>
        <end position="27"/>
    </location>
</feature>
<evidence type="ECO:0000313" key="20">
    <source>
        <dbReference type="Proteomes" id="UP000813463"/>
    </source>
</evidence>
<evidence type="ECO:0000256" key="4">
    <source>
        <dbReference type="ARBA" id="ARBA00022692"/>
    </source>
</evidence>
<sequence>MEPSYYISKTLHYLTFLQFLLLKTVLADSEPNYFYTICDKNGNYTKNSIYQNNLNHVLLDLGTQTAGTSFHNSTSGETPDKAYGMFYCRADIDPALCQSCVQSAKKQIVNVNCTNQKEGVIWYQECTLRYANRPLNSLYEVDPPTSQAFSQSSVSDPIQFQQVVTKTMNNLVQKAAKNNTYNGYATAETAVIPLPPTNTLYSLVQCTPDIFGLQCEKCLLGLLKYINVNAPNSTMVMFFRSNCQMRYDSVPFYSKLSLLPIPSSQQPSQSLSNKDIQNMDQNRAGKGILFYTIISVVPAAGLILLFLCIIAFCVYRRRKKQSTPTAAAVGKGHLKDGNGDDSKTQHSNSSESLQYNFETIKSATGNFSIDNKLGEGGFGSVYKGTLPDGQEMAVKRLSEYSGQGLREFTNEVELLAKLQHKNLVNLLGFCVESEEKLLVYEFVSNLSLDKFLFDPNRRKYLDWKTRFKIITGIARGLLYLHEDSRIKIIHRDMKISNVLLDEKMNPKIADFGTARLMNIDHTQANTSKVCGTFGYMAPEYAAVGVFSTKSDVYSFGLMLLEIISGQNNNLFRSQGKGSLISHAWKLWNTRTTMELVDPSLGNNYSEIEVLRCIQVGLFCVQVDPSSRPGMESVLLILQNNSSDIQFPSPSSSVSYDTSVPGEQIQITGEQDGFRSQESNMYPR</sequence>
<dbReference type="Gene3D" id="1.10.510.10">
    <property type="entry name" value="Transferase(Phosphotransferase) domain 1"/>
    <property type="match status" value="1"/>
</dbReference>
<keyword evidence="9 14" id="KW-0067">ATP-binding</keyword>
<keyword evidence="5 17" id="KW-0732">Signal</keyword>
<comment type="subcellular location">
    <subcellularLocation>
        <location evidence="1">Membrane</location>
        <topology evidence="1">Single-pass membrane protein</topology>
    </subcellularLocation>
</comment>
<dbReference type="InterPro" id="IPR038408">
    <property type="entry name" value="GNK2_sf"/>
</dbReference>
<dbReference type="SUPFAM" id="SSF56112">
    <property type="entry name" value="Protein kinase-like (PK-like)"/>
    <property type="match status" value="1"/>
</dbReference>
<dbReference type="GeneID" id="110792152"/>
<evidence type="ECO:0000313" key="21">
    <source>
        <dbReference type="RefSeq" id="XP_021852656.2"/>
    </source>
</evidence>
<dbReference type="AlphaFoldDB" id="A0A9R0JZA7"/>
<keyword evidence="11 16" id="KW-0472">Membrane</keyword>
<evidence type="ECO:0000256" key="13">
    <source>
        <dbReference type="ARBA" id="ARBA00023180"/>
    </source>
</evidence>
<evidence type="ECO:0000256" key="3">
    <source>
        <dbReference type="ARBA" id="ARBA00022679"/>
    </source>
</evidence>
<dbReference type="InterPro" id="IPR000719">
    <property type="entry name" value="Prot_kinase_dom"/>
</dbReference>
<reference evidence="20" key="1">
    <citation type="journal article" date="2021" name="Nat. Commun.">
        <title>Genomic analyses provide insights into spinach domestication and the genetic basis of agronomic traits.</title>
        <authorList>
            <person name="Cai X."/>
            <person name="Sun X."/>
            <person name="Xu C."/>
            <person name="Sun H."/>
            <person name="Wang X."/>
            <person name="Ge C."/>
            <person name="Zhang Z."/>
            <person name="Wang Q."/>
            <person name="Fei Z."/>
            <person name="Jiao C."/>
            <person name="Wang Q."/>
        </authorList>
    </citation>
    <scope>NUCLEOTIDE SEQUENCE [LARGE SCALE GENOMIC DNA]</scope>
    <source>
        <strain evidence="20">cv. Varoflay</strain>
    </source>
</reference>
<dbReference type="Pfam" id="PF07714">
    <property type="entry name" value="PK_Tyr_Ser-Thr"/>
    <property type="match status" value="1"/>
</dbReference>
<dbReference type="InterPro" id="IPR011009">
    <property type="entry name" value="Kinase-like_dom_sf"/>
</dbReference>
<feature type="region of interest" description="Disordered" evidence="15">
    <location>
        <begin position="325"/>
        <end position="348"/>
    </location>
</feature>
<dbReference type="Gene3D" id="3.30.430.20">
    <property type="entry name" value="Gnk2 domain, C-X8-C-X2-C motif"/>
    <property type="match status" value="2"/>
</dbReference>
<dbReference type="CDD" id="cd14066">
    <property type="entry name" value="STKc_IRAK"/>
    <property type="match status" value="1"/>
</dbReference>
<feature type="compositionally biased region" description="Polar residues" evidence="15">
    <location>
        <begin position="664"/>
        <end position="683"/>
    </location>
</feature>
<dbReference type="PANTHER" id="PTHR27002">
    <property type="entry name" value="RECEPTOR-LIKE SERINE/THREONINE-PROTEIN KINASE SD1-8"/>
    <property type="match status" value="1"/>
</dbReference>
<dbReference type="GO" id="GO:0005886">
    <property type="term" value="C:plasma membrane"/>
    <property type="evidence" value="ECO:0007669"/>
    <property type="project" value="TreeGrafter"/>
</dbReference>
<evidence type="ECO:0000256" key="11">
    <source>
        <dbReference type="ARBA" id="ARBA00023136"/>
    </source>
</evidence>
<dbReference type="PROSITE" id="PS51473">
    <property type="entry name" value="GNK2"/>
    <property type="match status" value="2"/>
</dbReference>
<dbReference type="GO" id="GO:0005524">
    <property type="term" value="F:ATP binding"/>
    <property type="evidence" value="ECO:0007669"/>
    <property type="project" value="UniProtKB-UniRule"/>
</dbReference>
<dbReference type="InterPro" id="IPR017441">
    <property type="entry name" value="Protein_kinase_ATP_BS"/>
</dbReference>
<dbReference type="CDD" id="cd23509">
    <property type="entry name" value="Gnk2-like"/>
    <property type="match status" value="2"/>
</dbReference>
<dbReference type="PROSITE" id="PS50011">
    <property type="entry name" value="PROTEIN_KINASE_DOM"/>
    <property type="match status" value="1"/>
</dbReference>
<keyword evidence="7 14" id="KW-0547">Nucleotide-binding</keyword>
<feature type="domain" description="Gnk2-homologous" evidence="19">
    <location>
        <begin position="32"/>
        <end position="135"/>
    </location>
</feature>
<dbReference type="InterPro" id="IPR002902">
    <property type="entry name" value="GNK2"/>
</dbReference>
<feature type="compositionally biased region" description="Basic and acidic residues" evidence="15">
    <location>
        <begin position="333"/>
        <end position="344"/>
    </location>
</feature>
<keyword evidence="12" id="KW-0675">Receptor</keyword>
<keyword evidence="8" id="KW-0418">Kinase</keyword>
<keyword evidence="13" id="KW-0325">Glycoprotein</keyword>
<dbReference type="Proteomes" id="UP000813463">
    <property type="component" value="Chromosome 6"/>
</dbReference>
<evidence type="ECO:0000256" key="5">
    <source>
        <dbReference type="ARBA" id="ARBA00022729"/>
    </source>
</evidence>
<evidence type="ECO:0000256" key="2">
    <source>
        <dbReference type="ARBA" id="ARBA00022527"/>
    </source>
</evidence>
<evidence type="ECO:0000259" key="18">
    <source>
        <dbReference type="PROSITE" id="PS50011"/>
    </source>
</evidence>
<evidence type="ECO:0000256" key="15">
    <source>
        <dbReference type="SAM" id="MobiDB-lite"/>
    </source>
</evidence>
<evidence type="ECO:0000256" key="16">
    <source>
        <dbReference type="SAM" id="Phobius"/>
    </source>
</evidence>
<keyword evidence="20" id="KW-1185">Reference proteome</keyword>
<organism evidence="20 21">
    <name type="scientific">Spinacia oleracea</name>
    <name type="common">Spinach</name>
    <dbReference type="NCBI Taxonomy" id="3562"/>
    <lineage>
        <taxon>Eukaryota</taxon>
        <taxon>Viridiplantae</taxon>
        <taxon>Streptophyta</taxon>
        <taxon>Embryophyta</taxon>
        <taxon>Tracheophyta</taxon>
        <taxon>Spermatophyta</taxon>
        <taxon>Magnoliopsida</taxon>
        <taxon>eudicotyledons</taxon>
        <taxon>Gunneridae</taxon>
        <taxon>Pentapetalae</taxon>
        <taxon>Caryophyllales</taxon>
        <taxon>Chenopodiaceae</taxon>
        <taxon>Chenopodioideae</taxon>
        <taxon>Anserineae</taxon>
        <taxon>Spinacia</taxon>
    </lineage>
</organism>
<dbReference type="PANTHER" id="PTHR27002:SF980">
    <property type="entry name" value="CYSTEINE-RICH RECEPTOR-LIKE PROTEIN KINASE 10 ISOFORM X1"/>
    <property type="match status" value="1"/>
</dbReference>
<dbReference type="GO" id="GO:0009737">
    <property type="term" value="P:response to abscisic acid"/>
    <property type="evidence" value="ECO:0007669"/>
    <property type="project" value="UniProtKB-ARBA"/>
</dbReference>
<gene>
    <name evidence="21" type="primary">LOC110792152</name>
</gene>
<dbReference type="SMART" id="SM00220">
    <property type="entry name" value="S_TKc"/>
    <property type="match status" value="1"/>
</dbReference>
<dbReference type="PROSITE" id="PS00107">
    <property type="entry name" value="PROTEIN_KINASE_ATP"/>
    <property type="match status" value="1"/>
</dbReference>
<proteinExistence type="predicted"/>
<evidence type="ECO:0000256" key="7">
    <source>
        <dbReference type="ARBA" id="ARBA00022741"/>
    </source>
</evidence>
<feature type="transmembrane region" description="Helical" evidence="16">
    <location>
        <begin position="288"/>
        <end position="315"/>
    </location>
</feature>
<feature type="region of interest" description="Disordered" evidence="15">
    <location>
        <begin position="647"/>
        <end position="683"/>
    </location>
</feature>
<feature type="domain" description="Gnk2-homologous" evidence="19">
    <location>
        <begin position="142"/>
        <end position="252"/>
    </location>
</feature>
<evidence type="ECO:0000256" key="1">
    <source>
        <dbReference type="ARBA" id="ARBA00004167"/>
    </source>
</evidence>
<reference evidence="21" key="2">
    <citation type="submission" date="2025-08" db="UniProtKB">
        <authorList>
            <consortium name="RefSeq"/>
        </authorList>
    </citation>
    <scope>IDENTIFICATION</scope>
    <source>
        <tissue evidence="21">Leaf</tissue>
    </source>
</reference>
<feature type="domain" description="Protein kinase" evidence="18">
    <location>
        <begin position="367"/>
        <end position="646"/>
    </location>
</feature>